<evidence type="ECO:0000313" key="2">
    <source>
        <dbReference type="EMBL" id="QHK20072.1"/>
    </source>
</evidence>
<protein>
    <submittedName>
        <fullName evidence="2">DUF559 domain-containing protein</fullName>
    </submittedName>
</protein>
<name>A0A6P1NRB2_9MICC</name>
<keyword evidence="3" id="KW-1185">Reference proteome</keyword>
<dbReference type="InterPro" id="IPR007569">
    <property type="entry name" value="DUF559"/>
</dbReference>
<dbReference type="Pfam" id="PF04480">
    <property type="entry name" value="DUF559"/>
    <property type="match status" value="1"/>
</dbReference>
<evidence type="ECO:0000259" key="1">
    <source>
        <dbReference type="Pfam" id="PF04480"/>
    </source>
</evidence>
<gene>
    <name evidence="2" type="ORF">GU243_10405</name>
</gene>
<sequence length="279" mass="30765">MDIETFLGTRAGVTRALTLRGAGFSRTSLEKALAAGRIVRIRRGIYSMPREAGVLGLALQHNALLTCLSAAPIYQLWTIHDAGRVHLSPGHKRTPSGTLTHGRCPHPTHPWLPVAGLADVLIHSLRCLPTVESLVMLQCAAQRGDISLDFLRRKLPGNRNARARAVLDMVIPRADSILEVLADYHFGRAGLHVRRHVELPGVGEVDFLIEECLVVETDGDTHLEPRQVKKDRKRNNATLIGGRLGLRFGYDDVVYHPERMVSQVLAVLEQSRQGAFGAR</sequence>
<dbReference type="AlphaFoldDB" id="A0A6P1NRB2"/>
<dbReference type="Gene3D" id="3.40.960.10">
    <property type="entry name" value="VSR Endonuclease"/>
    <property type="match status" value="1"/>
</dbReference>
<reference evidence="2 3" key="1">
    <citation type="submission" date="2020-01" db="EMBL/GenBank/DDBJ databases">
        <title>Pseudarthrobacter psychrotolerans sp. nov., isolated from antarctic soil.</title>
        <authorList>
            <person name="Shin Y."/>
            <person name="Park W."/>
        </authorList>
    </citation>
    <scope>NUCLEOTIDE SEQUENCE [LARGE SCALE GENOMIC DNA]</scope>
    <source>
        <strain evidence="2 3">YJ56</strain>
    </source>
</reference>
<organism evidence="2 3">
    <name type="scientific">Pseudarthrobacter psychrotolerans</name>
    <dbReference type="NCBI Taxonomy" id="2697569"/>
    <lineage>
        <taxon>Bacteria</taxon>
        <taxon>Bacillati</taxon>
        <taxon>Actinomycetota</taxon>
        <taxon>Actinomycetes</taxon>
        <taxon>Micrococcales</taxon>
        <taxon>Micrococcaceae</taxon>
        <taxon>Pseudarthrobacter</taxon>
    </lineage>
</organism>
<evidence type="ECO:0000313" key="3">
    <source>
        <dbReference type="Proteomes" id="UP000464186"/>
    </source>
</evidence>
<dbReference type="KEGG" id="psey:GU243_10405"/>
<proteinExistence type="predicted"/>
<dbReference type="Proteomes" id="UP000464186">
    <property type="component" value="Chromosome"/>
</dbReference>
<accession>A0A6P1NRB2</accession>
<dbReference type="EMBL" id="CP047898">
    <property type="protein sequence ID" value="QHK20072.1"/>
    <property type="molecule type" value="Genomic_DNA"/>
</dbReference>
<feature type="domain" description="DUF559" evidence="1">
    <location>
        <begin position="204"/>
        <end position="268"/>
    </location>
</feature>